<comment type="subcellular location">
    <subcellularLocation>
        <location evidence="1">Membrane</location>
        <topology evidence="1">Multi-pass membrane protein</topology>
    </subcellularLocation>
</comment>
<dbReference type="GO" id="GO:0030416">
    <property type="term" value="P:methylamine metabolic process"/>
    <property type="evidence" value="ECO:0007669"/>
    <property type="project" value="InterPro"/>
</dbReference>
<evidence type="ECO:0000313" key="8">
    <source>
        <dbReference type="Proteomes" id="UP000199086"/>
    </source>
</evidence>
<dbReference type="OrthoDB" id="3734557at2"/>
<keyword evidence="8" id="KW-1185">Reference proteome</keyword>
<dbReference type="AlphaFoldDB" id="A0A1G6GVQ9"/>
<evidence type="ECO:0000313" key="7">
    <source>
        <dbReference type="EMBL" id="SDB86112.1"/>
    </source>
</evidence>
<evidence type="ECO:0000256" key="1">
    <source>
        <dbReference type="ARBA" id="ARBA00004141"/>
    </source>
</evidence>
<evidence type="ECO:0000259" key="6">
    <source>
        <dbReference type="Pfam" id="PF07291"/>
    </source>
</evidence>
<dbReference type="Proteomes" id="UP000199086">
    <property type="component" value="Unassembled WGS sequence"/>
</dbReference>
<organism evidence="7 8">
    <name type="scientific">Raineyella antarctica</name>
    <dbReference type="NCBI Taxonomy" id="1577474"/>
    <lineage>
        <taxon>Bacteria</taxon>
        <taxon>Bacillati</taxon>
        <taxon>Actinomycetota</taxon>
        <taxon>Actinomycetes</taxon>
        <taxon>Propionibacteriales</taxon>
        <taxon>Propionibacteriaceae</taxon>
        <taxon>Raineyella</taxon>
    </lineage>
</organism>
<feature type="domain" description="Methylamine utilisation protein MauE" evidence="6">
    <location>
        <begin position="6"/>
        <end position="132"/>
    </location>
</feature>
<dbReference type="STRING" id="1577474.GA0111570_105156"/>
<protein>
    <submittedName>
        <fullName evidence="7">Methylamine utilisation protein MauE</fullName>
    </submittedName>
</protein>
<proteinExistence type="predicted"/>
<dbReference type="GO" id="GO:0016020">
    <property type="term" value="C:membrane"/>
    <property type="evidence" value="ECO:0007669"/>
    <property type="project" value="UniProtKB-SubCell"/>
</dbReference>
<dbReference type="RefSeq" id="WP_092609732.1">
    <property type="nucleotide sequence ID" value="NZ_FMYF01000005.1"/>
</dbReference>
<reference evidence="7 8" key="1">
    <citation type="submission" date="2016-06" db="EMBL/GenBank/DDBJ databases">
        <authorList>
            <person name="Olsen C.W."/>
            <person name="Carey S."/>
            <person name="Hinshaw L."/>
            <person name="Karasin A.I."/>
        </authorList>
    </citation>
    <scope>NUCLEOTIDE SEQUENCE [LARGE SCALE GENOMIC DNA]</scope>
    <source>
        <strain evidence="7 8">LZ-22</strain>
    </source>
</reference>
<keyword evidence="3 5" id="KW-1133">Transmembrane helix</keyword>
<evidence type="ECO:0000256" key="2">
    <source>
        <dbReference type="ARBA" id="ARBA00022692"/>
    </source>
</evidence>
<dbReference type="EMBL" id="FMYF01000005">
    <property type="protein sequence ID" value="SDB86112.1"/>
    <property type="molecule type" value="Genomic_DNA"/>
</dbReference>
<keyword evidence="2 5" id="KW-0812">Transmembrane</keyword>
<keyword evidence="4 5" id="KW-0472">Membrane</keyword>
<gene>
    <name evidence="7" type="ORF">GA0111570_105156</name>
</gene>
<accession>A0A1G6GVQ9</accession>
<evidence type="ECO:0000256" key="3">
    <source>
        <dbReference type="ARBA" id="ARBA00022989"/>
    </source>
</evidence>
<feature type="transmembrane region" description="Helical" evidence="5">
    <location>
        <begin position="72"/>
        <end position="93"/>
    </location>
</feature>
<dbReference type="InterPro" id="IPR009908">
    <property type="entry name" value="Methylamine_util_MauE"/>
</dbReference>
<dbReference type="InterPro" id="IPR036249">
    <property type="entry name" value="Thioredoxin-like_sf"/>
</dbReference>
<name>A0A1G6GVQ9_9ACTN</name>
<feature type="transmembrane region" description="Helical" evidence="5">
    <location>
        <begin position="121"/>
        <end position="141"/>
    </location>
</feature>
<evidence type="ECO:0000256" key="4">
    <source>
        <dbReference type="ARBA" id="ARBA00023136"/>
    </source>
</evidence>
<dbReference type="UniPathway" id="UPA00895"/>
<dbReference type="SUPFAM" id="SSF52833">
    <property type="entry name" value="Thioredoxin-like"/>
    <property type="match status" value="1"/>
</dbReference>
<dbReference type="Pfam" id="PF07291">
    <property type="entry name" value="MauE"/>
    <property type="match status" value="1"/>
</dbReference>
<sequence length="336" mass="34446">MLDSLVLAHLVVAVTLVVAAVGKWRHPDLDDTAFAGAGLPEWINSAFVRRWHPVAELVLGLGMILVPAPWNLLFVVGGAALVAAYLVLVVVALRAPEPVSCGCFGADDSAPVSGRTLARNVVLALAAAVALVDAALGGSVLGRLADATVWGWLAGALLAVAVTYLATSSTTAAPAGAEAGPAPLPALPEGEDDLEEYVRSEIPDVEMLDPDGHSVNLRGIVAGGAQLLVFLSPGCGSCLGIARDLPRWRERDLPITVRPVVHSNWIDSPGTPVWVETALVDQDGAAAAALEVRGTPGAVLLGADGLLAGGPVLGAPAVREFYVEIAEQLEGAAESF</sequence>
<feature type="transmembrane region" description="Helical" evidence="5">
    <location>
        <begin position="147"/>
        <end position="166"/>
    </location>
</feature>
<dbReference type="Gene3D" id="3.40.30.10">
    <property type="entry name" value="Glutaredoxin"/>
    <property type="match status" value="1"/>
</dbReference>
<evidence type="ECO:0000256" key="5">
    <source>
        <dbReference type="SAM" id="Phobius"/>
    </source>
</evidence>